<proteinExistence type="predicted"/>
<organism evidence="3 4">
    <name type="scientific">Rhodotorula mucilaginosa</name>
    <name type="common">Yeast</name>
    <name type="synonym">Rhodotorula rubra</name>
    <dbReference type="NCBI Taxonomy" id="5537"/>
    <lineage>
        <taxon>Eukaryota</taxon>
        <taxon>Fungi</taxon>
        <taxon>Dikarya</taxon>
        <taxon>Basidiomycota</taxon>
        <taxon>Pucciniomycotina</taxon>
        <taxon>Microbotryomycetes</taxon>
        <taxon>Sporidiobolales</taxon>
        <taxon>Sporidiobolaceae</taxon>
        <taxon>Rhodotorula</taxon>
    </lineage>
</organism>
<feature type="region of interest" description="Disordered" evidence="2">
    <location>
        <begin position="603"/>
        <end position="724"/>
    </location>
</feature>
<gene>
    <name evidence="3" type="ORF">C6P46_003460</name>
</gene>
<accession>A0A9P6W4D1</accession>
<feature type="coiled-coil region" evidence="1">
    <location>
        <begin position="422"/>
        <end position="454"/>
    </location>
</feature>
<keyword evidence="1" id="KW-0175">Coiled coil</keyword>
<feature type="compositionally biased region" description="Basic and acidic residues" evidence="2">
    <location>
        <begin position="175"/>
        <end position="184"/>
    </location>
</feature>
<feature type="compositionally biased region" description="Basic and acidic residues" evidence="2">
    <location>
        <begin position="623"/>
        <end position="641"/>
    </location>
</feature>
<protein>
    <submittedName>
        <fullName evidence="3">Uncharacterized protein</fullName>
    </submittedName>
</protein>
<feature type="region of interest" description="Disordered" evidence="2">
    <location>
        <begin position="313"/>
        <end position="376"/>
    </location>
</feature>
<feature type="compositionally biased region" description="Polar residues" evidence="2">
    <location>
        <begin position="792"/>
        <end position="803"/>
    </location>
</feature>
<dbReference type="Proteomes" id="UP000777482">
    <property type="component" value="Unassembled WGS sequence"/>
</dbReference>
<feature type="compositionally biased region" description="Polar residues" evidence="2">
    <location>
        <begin position="366"/>
        <end position="376"/>
    </location>
</feature>
<keyword evidence="4" id="KW-1185">Reference proteome</keyword>
<sequence length="827" mass="90010">MSDTTSGESQTSVEGGKPPSTTSSWPITDIGGSEAGEDQSTSVSPASSSLPSSPKLDEPASTETISSVVDPIDPIPETATELHGAGTSPEMTPSATTDEEAGVTESQALPVMKGEGAVSGEKQDPVDATDETATPQATAASGEDELENTTTSVASEADSTPGLATTEPATQPSTEEDKTKEQDKPTGQSHPQVRPAFLLTRPTENGRNEEAAVPPPGSPASSTTPPRDETPTRDTAASESAEGQGPGTGHPIPKITTLLSDTEQFSTSPVAVTATSPRTSAFFATNYSAATCSPPRPGGGIITEISSDTEFTIVDSKTEHRRRALPELLRREAGSERERKRDVPTKNRSDERTEGRPEIGRRFEPSPTTHSSSQSFRLPFVIGRTIVSTAVPRLMRDESLRQQRLRDYDRQLEQERQREKVRVLSERRIQQEERERQRQRERLLQAQALELRQREEARKQRAAAMERPVPPAPAPPVRESPLQALILELKAGLEADPAVYYTVRGVLHEYEEHTGRRPARASSVDEPSTRRSMRQHERRREPARQAQVNVSPRAPSRRRPQVSFDEDTSTTERPPTLPAAAGSKTRDHDGVRTALKKTVDSAARSILPQPHDAHVFRPAEGGRLPHSDRPRVKPNTTDKPHAAVRRAAAREHDDRAAEKGSPSSSRKDLLASSSAALARAEKSRLQRRHSFDSIVDYKPTQGLKTKKKQHESTSRPVLYDGPRGLMRAPVTATEHATTHRGEEPASISFSLADIQSVDGSSKGSKLKQSAAPASGQGVRMDSRKSRQAAVVQPSTFGRSTVSRTSTVPYAQWPARDDSITFDFDDFY</sequence>
<dbReference type="OrthoDB" id="2526117at2759"/>
<feature type="region of interest" description="Disordered" evidence="2">
    <location>
        <begin position="758"/>
        <end position="803"/>
    </location>
</feature>
<feature type="compositionally biased region" description="Polar residues" evidence="2">
    <location>
        <begin position="758"/>
        <end position="767"/>
    </location>
</feature>
<reference evidence="3 4" key="1">
    <citation type="submission" date="2020-11" db="EMBL/GenBank/DDBJ databases">
        <title>Kefir isolates.</title>
        <authorList>
            <person name="Marcisauskas S."/>
            <person name="Kim Y."/>
            <person name="Blasche S."/>
        </authorList>
    </citation>
    <scope>NUCLEOTIDE SEQUENCE [LARGE SCALE GENOMIC DNA]</scope>
    <source>
        <strain evidence="3 4">KR</strain>
    </source>
</reference>
<feature type="region of interest" description="Disordered" evidence="2">
    <location>
        <begin position="1"/>
        <end position="259"/>
    </location>
</feature>
<feature type="compositionally biased region" description="Polar residues" evidence="2">
    <location>
        <begin position="148"/>
        <end position="158"/>
    </location>
</feature>
<feature type="region of interest" description="Disordered" evidence="2">
    <location>
        <begin position="454"/>
        <end position="477"/>
    </location>
</feature>
<evidence type="ECO:0000256" key="2">
    <source>
        <dbReference type="SAM" id="MobiDB-lite"/>
    </source>
</evidence>
<dbReference type="AlphaFoldDB" id="A0A9P6W4D1"/>
<evidence type="ECO:0000256" key="1">
    <source>
        <dbReference type="SAM" id="Coils"/>
    </source>
</evidence>
<feature type="compositionally biased region" description="Basic and acidic residues" evidence="2">
    <location>
        <begin position="534"/>
        <end position="543"/>
    </location>
</feature>
<feature type="compositionally biased region" description="Polar residues" evidence="2">
    <location>
        <begin position="1"/>
        <end position="26"/>
    </location>
</feature>
<name>A0A9P6W4D1_RHOMI</name>
<feature type="compositionally biased region" description="Pro residues" evidence="2">
    <location>
        <begin position="468"/>
        <end position="477"/>
    </location>
</feature>
<feature type="region of interest" description="Disordered" evidence="2">
    <location>
        <begin position="511"/>
        <end position="591"/>
    </location>
</feature>
<evidence type="ECO:0000313" key="4">
    <source>
        <dbReference type="Proteomes" id="UP000777482"/>
    </source>
</evidence>
<feature type="compositionally biased region" description="Basic and acidic residues" evidence="2">
    <location>
        <begin position="324"/>
        <end position="364"/>
    </location>
</feature>
<feature type="compositionally biased region" description="Low complexity" evidence="2">
    <location>
        <begin position="40"/>
        <end position="54"/>
    </location>
</feature>
<dbReference type="EMBL" id="PUHQ01000028">
    <property type="protein sequence ID" value="KAG0662274.1"/>
    <property type="molecule type" value="Genomic_DNA"/>
</dbReference>
<comment type="caution">
    <text evidence="3">The sequence shown here is derived from an EMBL/GenBank/DDBJ whole genome shotgun (WGS) entry which is preliminary data.</text>
</comment>
<feature type="compositionally biased region" description="Basic and acidic residues" evidence="2">
    <location>
        <begin position="648"/>
        <end position="658"/>
    </location>
</feature>
<evidence type="ECO:0000313" key="3">
    <source>
        <dbReference type="EMBL" id="KAG0662274.1"/>
    </source>
</evidence>